<keyword evidence="2" id="KW-1185">Reference proteome</keyword>
<proteinExistence type="predicted"/>
<evidence type="ECO:0000313" key="2">
    <source>
        <dbReference type="Proteomes" id="UP001060215"/>
    </source>
</evidence>
<accession>A0ACC0FTT2</accession>
<dbReference type="Proteomes" id="UP001060215">
    <property type="component" value="Chromosome 13"/>
</dbReference>
<dbReference type="EMBL" id="CM045770">
    <property type="protein sequence ID" value="KAI7992187.1"/>
    <property type="molecule type" value="Genomic_DNA"/>
</dbReference>
<evidence type="ECO:0000313" key="1">
    <source>
        <dbReference type="EMBL" id="KAI7992187.1"/>
    </source>
</evidence>
<protein>
    <submittedName>
        <fullName evidence="1">Uncharacterized protein</fullName>
    </submittedName>
</protein>
<gene>
    <name evidence="1" type="ORF">LOK49_LG12G02191</name>
</gene>
<reference evidence="1 2" key="1">
    <citation type="journal article" date="2022" name="Plant J.">
        <title>Chromosome-level genome of Camellia lanceoleosa provides a valuable resource for understanding genome evolution and self-incompatibility.</title>
        <authorList>
            <person name="Gong W."/>
            <person name="Xiao S."/>
            <person name="Wang L."/>
            <person name="Liao Z."/>
            <person name="Chang Y."/>
            <person name="Mo W."/>
            <person name="Hu G."/>
            <person name="Li W."/>
            <person name="Zhao G."/>
            <person name="Zhu H."/>
            <person name="Hu X."/>
            <person name="Ji K."/>
            <person name="Xiang X."/>
            <person name="Song Q."/>
            <person name="Yuan D."/>
            <person name="Jin S."/>
            <person name="Zhang L."/>
        </authorList>
    </citation>
    <scope>NUCLEOTIDE SEQUENCE [LARGE SCALE GENOMIC DNA]</scope>
    <source>
        <strain evidence="1">SQ_2022a</strain>
    </source>
</reference>
<name>A0ACC0FTT2_9ERIC</name>
<comment type="caution">
    <text evidence="1">The sequence shown here is derived from an EMBL/GenBank/DDBJ whole genome shotgun (WGS) entry which is preliminary data.</text>
</comment>
<sequence length="279" mass="30349">MSLISSASRKRIELFERKSNFCFLCKEVSKRHRVLNRNFARSWCFGANNNGDNDGDSSNNASNDSNLATTTSRDEAEERAQSSDDFDSDESKASISSRINRLPPEVVKYFTDPNAIEPPDMQPLFPFVESILPLACRVLGVQLFHEVGHFFAAFPKKAKLSIPFFIPNITLGSFGAITQFKSILLDQKKKVDISLAVPFAGATLSFSMIAVGLLLSSNPNAAGDLVQVPGMLFQGSLLLGLISRANLGYAAMHTATVWVHPLVISGWCGSTMSASCGMS</sequence>
<organism evidence="1 2">
    <name type="scientific">Camellia lanceoleosa</name>
    <dbReference type="NCBI Taxonomy" id="1840588"/>
    <lineage>
        <taxon>Eukaryota</taxon>
        <taxon>Viridiplantae</taxon>
        <taxon>Streptophyta</taxon>
        <taxon>Embryophyta</taxon>
        <taxon>Tracheophyta</taxon>
        <taxon>Spermatophyta</taxon>
        <taxon>Magnoliopsida</taxon>
        <taxon>eudicotyledons</taxon>
        <taxon>Gunneridae</taxon>
        <taxon>Pentapetalae</taxon>
        <taxon>asterids</taxon>
        <taxon>Ericales</taxon>
        <taxon>Theaceae</taxon>
        <taxon>Camellia</taxon>
    </lineage>
</organism>